<evidence type="ECO:0000256" key="1">
    <source>
        <dbReference type="SAM" id="SignalP"/>
    </source>
</evidence>
<evidence type="ECO:0000313" key="2">
    <source>
        <dbReference type="EMBL" id="JAS98648.1"/>
    </source>
</evidence>
<sequence length="284" mass="32213">MWSIILLSSMSVLSSAQETNNITHKTQVLQEYQNEYNSIIDNIGSYISDKLINSCKNTTASLEEKEETCDQNCIRTIRRCLQSAANMTVDDLPDEIKSEVARLVLFKVVYIVSKLGQENESNETVAGEKELMDAAAHRIDEDIRKSVNATLTKKGFLDDLDKIFIEKTDKKTTKPRWFPFTCLYTSYKISRFVYKAGYPMLKKLLKGGVGHAKKQLSKKNIKDTLDSNARGYGQDKLTSRDDEEEEVDMSEEIKGLLLDILKDLTGVGILFDLLDLSRSLIDQE</sequence>
<dbReference type="EMBL" id="GECU01009058">
    <property type="protein sequence ID" value="JAS98648.1"/>
    <property type="molecule type" value="Transcribed_RNA"/>
</dbReference>
<keyword evidence="1" id="KW-0732">Signal</keyword>
<name>A0A1B6JHI9_9HEMI</name>
<gene>
    <name evidence="2" type="ORF">g.20233</name>
</gene>
<protein>
    <submittedName>
        <fullName evidence="2">Uncharacterized protein</fullName>
    </submittedName>
</protein>
<organism evidence="2">
    <name type="scientific">Homalodisca liturata</name>
    <dbReference type="NCBI Taxonomy" id="320908"/>
    <lineage>
        <taxon>Eukaryota</taxon>
        <taxon>Metazoa</taxon>
        <taxon>Ecdysozoa</taxon>
        <taxon>Arthropoda</taxon>
        <taxon>Hexapoda</taxon>
        <taxon>Insecta</taxon>
        <taxon>Pterygota</taxon>
        <taxon>Neoptera</taxon>
        <taxon>Paraneoptera</taxon>
        <taxon>Hemiptera</taxon>
        <taxon>Auchenorrhyncha</taxon>
        <taxon>Membracoidea</taxon>
        <taxon>Cicadellidae</taxon>
        <taxon>Cicadellinae</taxon>
        <taxon>Proconiini</taxon>
        <taxon>Homalodisca</taxon>
    </lineage>
</organism>
<reference evidence="2" key="1">
    <citation type="submission" date="2015-11" db="EMBL/GenBank/DDBJ databases">
        <title>De novo transcriptome assembly of four potential Pierce s Disease insect vectors from Arizona vineyards.</title>
        <authorList>
            <person name="Tassone E.E."/>
        </authorList>
    </citation>
    <scope>NUCLEOTIDE SEQUENCE</scope>
</reference>
<feature type="chain" id="PRO_5008585919" evidence="1">
    <location>
        <begin position="17"/>
        <end position="284"/>
    </location>
</feature>
<proteinExistence type="predicted"/>
<accession>A0A1B6JHI9</accession>
<dbReference type="AlphaFoldDB" id="A0A1B6JHI9"/>
<feature type="signal peptide" evidence="1">
    <location>
        <begin position="1"/>
        <end position="16"/>
    </location>
</feature>